<protein>
    <recommendedName>
        <fullName evidence="1">DUF6894 domain-containing protein</fullName>
    </recommendedName>
</protein>
<gene>
    <name evidence="2" type="ORF">HLI17_22010</name>
</gene>
<dbReference type="AlphaFoldDB" id="A0A7Y2R851"/>
<dbReference type="RefSeq" id="WP_170281708.1">
    <property type="nucleotide sequence ID" value="NZ_JABEQY010000020.1"/>
</dbReference>
<dbReference type="Pfam" id="PF21834">
    <property type="entry name" value="DUF6894"/>
    <property type="match status" value="1"/>
</dbReference>
<proteinExistence type="predicted"/>
<reference evidence="2 3" key="1">
    <citation type="submission" date="2020-04" db="EMBL/GenBank/DDBJ databases">
        <title>Rhizobium bacterial biofertilizers improve the content of phenolic compounds of Lactuca sativa L. under non-saline and saline-stress conditions.</title>
        <authorList>
            <person name="Ayuso-Calles M."/>
            <person name="Garcia-Estevez I."/>
            <person name="Jimenez-Gomez A."/>
            <person name="Flores-Felix J.D."/>
            <person name="Escribano-Bailon M."/>
            <person name="Rivas R."/>
        </authorList>
    </citation>
    <scope>NUCLEOTIDE SEQUENCE [LARGE SCALE GENOMIC DNA]</scope>
    <source>
        <strain evidence="2 3">GPTR02</strain>
    </source>
</reference>
<dbReference type="EMBL" id="JABEQY010000020">
    <property type="protein sequence ID" value="NNH65923.1"/>
    <property type="molecule type" value="Genomic_DNA"/>
</dbReference>
<evidence type="ECO:0000313" key="2">
    <source>
        <dbReference type="EMBL" id="NNH65923.1"/>
    </source>
</evidence>
<accession>A0A7Y2R851</accession>
<evidence type="ECO:0000259" key="1">
    <source>
        <dbReference type="Pfam" id="PF21834"/>
    </source>
</evidence>
<dbReference type="Proteomes" id="UP000530654">
    <property type="component" value="Unassembled WGS sequence"/>
</dbReference>
<dbReference type="InterPro" id="IPR054189">
    <property type="entry name" value="DUF6894"/>
</dbReference>
<evidence type="ECO:0000313" key="3">
    <source>
        <dbReference type="Proteomes" id="UP000530654"/>
    </source>
</evidence>
<sequence length="71" mass="7692">MPGFYFNVIAGDGIREDLGGTELPSLEDARTLMSDAILLGRNISSRRLEICNEAGDVLLTLPFKDAIKPIA</sequence>
<name>A0A7Y2R851_9HYPH</name>
<organism evidence="2 3">
    <name type="scientific">Rhizobium laguerreae</name>
    <dbReference type="NCBI Taxonomy" id="1076926"/>
    <lineage>
        <taxon>Bacteria</taxon>
        <taxon>Pseudomonadati</taxon>
        <taxon>Pseudomonadota</taxon>
        <taxon>Alphaproteobacteria</taxon>
        <taxon>Hyphomicrobiales</taxon>
        <taxon>Rhizobiaceae</taxon>
        <taxon>Rhizobium/Agrobacterium group</taxon>
        <taxon>Rhizobium</taxon>
    </lineage>
</organism>
<comment type="caution">
    <text evidence="2">The sequence shown here is derived from an EMBL/GenBank/DDBJ whole genome shotgun (WGS) entry which is preliminary data.</text>
</comment>
<feature type="domain" description="DUF6894" evidence="1">
    <location>
        <begin position="4"/>
        <end position="63"/>
    </location>
</feature>